<accession>X1BJ45</accession>
<protein>
    <submittedName>
        <fullName evidence="1">Uncharacterized protein</fullName>
    </submittedName>
</protein>
<sequence length="48" mass="5532">YSMCIIICHNLPLIKLYLLNYVLVSDFLSGGELPVVVALNKYTRKFKK</sequence>
<dbReference type="AlphaFoldDB" id="X1BJ45"/>
<proteinExistence type="predicted"/>
<name>X1BJ45_9ZZZZ</name>
<evidence type="ECO:0000313" key="1">
    <source>
        <dbReference type="EMBL" id="GAG84113.1"/>
    </source>
</evidence>
<reference evidence="1" key="1">
    <citation type="journal article" date="2014" name="Front. Microbiol.">
        <title>High frequency of phylogenetically diverse reductive dehalogenase-homologous genes in deep subseafloor sedimentary metagenomes.</title>
        <authorList>
            <person name="Kawai M."/>
            <person name="Futagami T."/>
            <person name="Toyoda A."/>
            <person name="Takaki Y."/>
            <person name="Nishi S."/>
            <person name="Hori S."/>
            <person name="Arai W."/>
            <person name="Tsubouchi T."/>
            <person name="Morono Y."/>
            <person name="Uchiyama I."/>
            <person name="Ito T."/>
            <person name="Fujiyama A."/>
            <person name="Inagaki F."/>
            <person name="Takami H."/>
        </authorList>
    </citation>
    <scope>NUCLEOTIDE SEQUENCE</scope>
    <source>
        <strain evidence="1">Expedition CK06-06</strain>
    </source>
</reference>
<gene>
    <name evidence="1" type="ORF">S01H4_28304</name>
</gene>
<feature type="non-terminal residue" evidence="1">
    <location>
        <position position="1"/>
    </location>
</feature>
<organism evidence="1">
    <name type="scientific">marine sediment metagenome</name>
    <dbReference type="NCBI Taxonomy" id="412755"/>
    <lineage>
        <taxon>unclassified sequences</taxon>
        <taxon>metagenomes</taxon>
        <taxon>ecological metagenomes</taxon>
    </lineage>
</organism>
<dbReference type="EMBL" id="BART01014039">
    <property type="protein sequence ID" value="GAG84113.1"/>
    <property type="molecule type" value="Genomic_DNA"/>
</dbReference>
<comment type="caution">
    <text evidence="1">The sequence shown here is derived from an EMBL/GenBank/DDBJ whole genome shotgun (WGS) entry which is preliminary data.</text>
</comment>